<dbReference type="SUPFAM" id="SSF47226">
    <property type="entry name" value="Histidine-containing phosphotransfer domain, HPT domain"/>
    <property type="match status" value="1"/>
</dbReference>
<dbReference type="Pfam" id="PF02895">
    <property type="entry name" value="H-kinase_dim"/>
    <property type="match status" value="1"/>
</dbReference>
<dbReference type="Gene3D" id="2.30.30.40">
    <property type="entry name" value="SH3 Domains"/>
    <property type="match status" value="1"/>
</dbReference>
<dbReference type="InterPro" id="IPR010808">
    <property type="entry name" value="CheA_P2-bd"/>
</dbReference>
<dbReference type="SMART" id="SM01231">
    <property type="entry name" value="H-kinase_dim"/>
    <property type="match status" value="1"/>
</dbReference>
<evidence type="ECO:0000256" key="5">
    <source>
        <dbReference type="ARBA" id="ARBA00022490"/>
    </source>
</evidence>
<dbReference type="PANTHER" id="PTHR43395:SF10">
    <property type="entry name" value="CHEMOTAXIS PROTEIN CHEA"/>
    <property type="match status" value="1"/>
</dbReference>
<feature type="compositionally biased region" description="Polar residues" evidence="15">
    <location>
        <begin position="297"/>
        <end position="315"/>
    </location>
</feature>
<dbReference type="InterPro" id="IPR003594">
    <property type="entry name" value="HATPase_dom"/>
</dbReference>
<proteinExistence type="predicted"/>
<evidence type="ECO:0000256" key="1">
    <source>
        <dbReference type="ARBA" id="ARBA00000085"/>
    </source>
</evidence>
<evidence type="ECO:0000256" key="2">
    <source>
        <dbReference type="ARBA" id="ARBA00004496"/>
    </source>
</evidence>
<dbReference type="InterPro" id="IPR051315">
    <property type="entry name" value="Bact_Chemotaxis_CheA"/>
</dbReference>
<dbReference type="CDD" id="cd16916">
    <property type="entry name" value="HATPase_CheA-like"/>
    <property type="match status" value="1"/>
</dbReference>
<dbReference type="SMART" id="SM00387">
    <property type="entry name" value="HATPase_c"/>
    <property type="match status" value="1"/>
</dbReference>
<keyword evidence="8 19" id="KW-0808">Transferase</keyword>
<keyword evidence="5" id="KW-0963">Cytoplasm</keyword>
<evidence type="ECO:0000313" key="19">
    <source>
        <dbReference type="EMBL" id="WGK69079.1"/>
    </source>
</evidence>
<dbReference type="InterPro" id="IPR004105">
    <property type="entry name" value="CheA-like_dim"/>
</dbReference>
<evidence type="ECO:0000256" key="14">
    <source>
        <dbReference type="PROSITE-ProRule" id="PRU00110"/>
    </source>
</evidence>
<evidence type="ECO:0000256" key="11">
    <source>
        <dbReference type="ARBA" id="ARBA00022840"/>
    </source>
</evidence>
<evidence type="ECO:0000256" key="10">
    <source>
        <dbReference type="ARBA" id="ARBA00022777"/>
    </source>
</evidence>
<dbReference type="Gene3D" id="3.30.70.1110">
    <property type="entry name" value="Histidine kinase CheA-like, P2 response regulator-binding domain"/>
    <property type="match status" value="1"/>
</dbReference>
<dbReference type="Pfam" id="PF01584">
    <property type="entry name" value="CheW"/>
    <property type="match status" value="1"/>
</dbReference>
<comment type="subcellular location">
    <subcellularLocation>
        <location evidence="2">Cytoplasm</location>
    </subcellularLocation>
</comment>
<dbReference type="InterPro" id="IPR002545">
    <property type="entry name" value="CheW-lke_dom"/>
</dbReference>
<evidence type="ECO:0000256" key="13">
    <source>
        <dbReference type="ARBA" id="ARBA00035100"/>
    </source>
</evidence>
<dbReference type="CDD" id="cd00088">
    <property type="entry name" value="HPT"/>
    <property type="match status" value="1"/>
</dbReference>
<accession>A0ABY8MGH4</accession>
<dbReference type="Gene3D" id="1.10.287.560">
    <property type="entry name" value="Histidine kinase CheA-like, homodimeric domain"/>
    <property type="match status" value="1"/>
</dbReference>
<feature type="domain" description="Histidine kinase" evidence="16">
    <location>
        <begin position="453"/>
        <end position="669"/>
    </location>
</feature>
<dbReference type="InterPro" id="IPR005467">
    <property type="entry name" value="His_kinase_dom"/>
</dbReference>
<dbReference type="SUPFAM" id="SSF55052">
    <property type="entry name" value="CheY-binding domain of CheA"/>
    <property type="match status" value="1"/>
</dbReference>
<dbReference type="InterPro" id="IPR004358">
    <property type="entry name" value="Sig_transdc_His_kin-like_C"/>
</dbReference>
<dbReference type="Gene3D" id="3.30.565.10">
    <property type="entry name" value="Histidine kinase-like ATPase, C-terminal domain"/>
    <property type="match status" value="1"/>
</dbReference>
<evidence type="ECO:0000259" key="17">
    <source>
        <dbReference type="PROSITE" id="PS50851"/>
    </source>
</evidence>
<keyword evidence="6" id="KW-0145">Chemotaxis</keyword>
<evidence type="ECO:0000313" key="20">
    <source>
        <dbReference type="Proteomes" id="UP001228690"/>
    </source>
</evidence>
<keyword evidence="12" id="KW-0902">Two-component regulatory system</keyword>
<organism evidence="19 20">
    <name type="scientific">Candidatus Haliotispira prima</name>
    <dbReference type="NCBI Taxonomy" id="3034016"/>
    <lineage>
        <taxon>Bacteria</taxon>
        <taxon>Pseudomonadati</taxon>
        <taxon>Spirochaetota</taxon>
        <taxon>Spirochaetia</taxon>
        <taxon>Spirochaetales</taxon>
        <taxon>Spirochaetaceae</taxon>
        <taxon>Candidatus Haliotispira</taxon>
    </lineage>
</organism>
<dbReference type="CDD" id="cd00731">
    <property type="entry name" value="CheA_reg"/>
    <property type="match status" value="1"/>
</dbReference>
<keyword evidence="20" id="KW-1185">Reference proteome</keyword>
<dbReference type="Pfam" id="PF01627">
    <property type="entry name" value="Hpt"/>
    <property type="match status" value="1"/>
</dbReference>
<dbReference type="Proteomes" id="UP001228690">
    <property type="component" value="Chromosome"/>
</dbReference>
<reference evidence="19 20" key="1">
    <citation type="submission" date="2023-04" db="EMBL/GenBank/DDBJ databases">
        <title>Spirochaete genome identified in red abalone sample constitutes a novel genus.</title>
        <authorList>
            <person name="Sharma S.P."/>
            <person name="Purcell C.M."/>
            <person name="Hyde J.R."/>
            <person name="Severin A.J."/>
        </authorList>
    </citation>
    <scope>NUCLEOTIDE SEQUENCE [LARGE SCALE GENOMIC DNA]</scope>
    <source>
        <strain evidence="19 20">SP-2023</strain>
    </source>
</reference>
<dbReference type="InterPro" id="IPR035891">
    <property type="entry name" value="CheY-binding_CheA"/>
</dbReference>
<dbReference type="PROSITE" id="PS50109">
    <property type="entry name" value="HIS_KIN"/>
    <property type="match status" value="1"/>
</dbReference>
<feature type="domain" description="CheW-like" evidence="17">
    <location>
        <begin position="671"/>
        <end position="806"/>
    </location>
</feature>
<feature type="region of interest" description="Disordered" evidence="15">
    <location>
        <begin position="270"/>
        <end position="346"/>
    </location>
</feature>
<keyword evidence="7 14" id="KW-0597">Phosphoprotein</keyword>
<dbReference type="EMBL" id="CP123443">
    <property type="protein sequence ID" value="WGK69079.1"/>
    <property type="molecule type" value="Genomic_DNA"/>
</dbReference>
<dbReference type="SMART" id="SM00260">
    <property type="entry name" value="CheW"/>
    <property type="match status" value="1"/>
</dbReference>
<dbReference type="SUPFAM" id="SSF50341">
    <property type="entry name" value="CheW-like"/>
    <property type="match status" value="1"/>
</dbReference>
<sequence>MSDYLDPENKELLKDFFIEAEMQMDIMERTVLAMENDPKDHSSIDELFRAVHTLKGGAYTVQMSELGLFTHKTEDLLDGVRNGKPEANLTIINLLLDCIDVIKEMLFHRMEGSVCTKDTGELERQLGSWKDGPDSENGQKQDNPGRDGTGHAEQTAEVADPNSDLLPKPLSPAEYNDLCGQAEDTVFRVRIHFNEANPMNTIGAVQEFARLKDKGTIWVTHPDFEELYEDKFFEYVDFYLESSAEMAEVLDYAILPDVTLDVEIDILEESMSEDPSLEDDYQDRIASPDQGAEDTENTGNTGDKTGGRTSESSNGVKREAGPEKAAGTAAGNPSGKTKADSSRKFGGNTSVLRVESRRVDEILNLVSEAVINKATFNQISGLLSELATETRSTRLVARDRIVAMIEDLLRSPTLKHLNGENDDNSQNTLIRGLRKKLLDQASGIHALFDPIENQLKNIMAQFGNSATNLARNTNDLHEAILSMRMVPISQVFSRFPRLVRDLSHSLDKKVELTTEGEETEIDKSVTEELVDPLMHCVRNSMDHGIEDKELRARAAKPEVGQLKLSAVNEGSNVIIEISDDGGGIALERVRQKAVDNGLIPPDKQISDQEAFNLIFDPGFSTAKEVTNISGRGVGLDVVKRQIEKLNGAVNVWSEPGKGTKFTIRLPLTLAIIQGLLVRVRSEVYAIPITAVVESIRITPRDIYLIDNYEVISVRDDVISLLRLNRIFRLEEETEDSGGYMFVVVVGTEERRVGLMVDNLIGEEDVVIKPLVDRYTHSPGVAGATILGDGTVSLILDVSQLLDLGIQYERFVREQKRYC</sequence>
<dbReference type="PRINTS" id="PR00344">
    <property type="entry name" value="BCTRLSENSOR"/>
</dbReference>
<feature type="domain" description="HPt" evidence="18">
    <location>
        <begin position="5"/>
        <end position="109"/>
    </location>
</feature>
<dbReference type="Pfam" id="PF07194">
    <property type="entry name" value="P2"/>
    <property type="match status" value="1"/>
</dbReference>
<evidence type="ECO:0000259" key="16">
    <source>
        <dbReference type="PROSITE" id="PS50109"/>
    </source>
</evidence>
<dbReference type="Gene3D" id="1.20.120.160">
    <property type="entry name" value="HPT domain"/>
    <property type="match status" value="1"/>
</dbReference>
<dbReference type="GO" id="GO:0004673">
    <property type="term" value="F:protein histidine kinase activity"/>
    <property type="evidence" value="ECO:0007669"/>
    <property type="project" value="UniProtKB-EC"/>
</dbReference>
<feature type="compositionally biased region" description="Basic and acidic residues" evidence="15">
    <location>
        <begin position="131"/>
        <end position="150"/>
    </location>
</feature>
<evidence type="ECO:0000256" key="8">
    <source>
        <dbReference type="ARBA" id="ARBA00022679"/>
    </source>
</evidence>
<dbReference type="SUPFAM" id="SSF55874">
    <property type="entry name" value="ATPase domain of HSP90 chaperone/DNA topoisomerase II/histidine kinase"/>
    <property type="match status" value="1"/>
</dbReference>
<keyword evidence="9" id="KW-0547">Nucleotide-binding</keyword>
<comment type="catalytic activity">
    <reaction evidence="1">
        <text>ATP + protein L-histidine = ADP + protein N-phospho-L-histidine.</text>
        <dbReference type="EC" id="2.7.13.3"/>
    </reaction>
</comment>
<keyword evidence="11" id="KW-0067">ATP-binding</keyword>
<dbReference type="RefSeq" id="WP_326927267.1">
    <property type="nucleotide sequence ID" value="NZ_CP123443.1"/>
</dbReference>
<dbReference type="EC" id="2.7.13.3" evidence="3"/>
<dbReference type="InterPro" id="IPR036061">
    <property type="entry name" value="CheW-like_dom_sf"/>
</dbReference>
<evidence type="ECO:0000256" key="7">
    <source>
        <dbReference type="ARBA" id="ARBA00022553"/>
    </source>
</evidence>
<dbReference type="InterPro" id="IPR008207">
    <property type="entry name" value="Sig_transdc_His_kin_Hpt_dom"/>
</dbReference>
<dbReference type="InterPro" id="IPR036641">
    <property type="entry name" value="HPT_dom_sf"/>
</dbReference>
<dbReference type="PANTHER" id="PTHR43395">
    <property type="entry name" value="SENSOR HISTIDINE KINASE CHEA"/>
    <property type="match status" value="1"/>
</dbReference>
<name>A0ABY8MGH4_9SPIO</name>
<feature type="modified residue" description="Phosphohistidine" evidence="14">
    <location>
        <position position="52"/>
    </location>
</feature>
<evidence type="ECO:0000256" key="6">
    <source>
        <dbReference type="ARBA" id="ARBA00022500"/>
    </source>
</evidence>
<gene>
    <name evidence="19" type="ORF">P0082_11440</name>
</gene>
<protein>
    <recommendedName>
        <fullName evidence="4">Chemotaxis protein CheA</fullName>
        <ecNumber evidence="3">2.7.13.3</ecNumber>
    </recommendedName>
</protein>
<evidence type="ECO:0000256" key="15">
    <source>
        <dbReference type="SAM" id="MobiDB-lite"/>
    </source>
</evidence>
<evidence type="ECO:0000256" key="12">
    <source>
        <dbReference type="ARBA" id="ARBA00023012"/>
    </source>
</evidence>
<evidence type="ECO:0000256" key="3">
    <source>
        <dbReference type="ARBA" id="ARBA00012438"/>
    </source>
</evidence>
<keyword evidence="10" id="KW-0418">Kinase</keyword>
<evidence type="ECO:0000256" key="4">
    <source>
        <dbReference type="ARBA" id="ARBA00021495"/>
    </source>
</evidence>
<dbReference type="Pfam" id="PF02518">
    <property type="entry name" value="HATPase_c"/>
    <property type="match status" value="1"/>
</dbReference>
<feature type="compositionally biased region" description="Acidic residues" evidence="15">
    <location>
        <begin position="270"/>
        <end position="281"/>
    </location>
</feature>
<dbReference type="PROSITE" id="PS50894">
    <property type="entry name" value="HPT"/>
    <property type="match status" value="1"/>
</dbReference>
<dbReference type="InterPro" id="IPR037006">
    <property type="entry name" value="CheA-like_homodim_sf"/>
</dbReference>
<evidence type="ECO:0000259" key="18">
    <source>
        <dbReference type="PROSITE" id="PS50894"/>
    </source>
</evidence>
<dbReference type="InterPro" id="IPR037052">
    <property type="entry name" value="CheA-like_P2_sf"/>
</dbReference>
<feature type="region of interest" description="Disordered" evidence="15">
    <location>
        <begin position="125"/>
        <end position="171"/>
    </location>
</feature>
<dbReference type="SMART" id="SM00073">
    <property type="entry name" value="HPT"/>
    <property type="match status" value="1"/>
</dbReference>
<dbReference type="PROSITE" id="PS50851">
    <property type="entry name" value="CHEW"/>
    <property type="match status" value="1"/>
</dbReference>
<comment type="function">
    <text evidence="13">Involved in the transmission of sensory signals from the chemoreceptors to the flagellar motors. CheA is autophosphorylated; it can transfer its phosphate group to either CheB or CheY.</text>
</comment>
<dbReference type="InterPro" id="IPR036890">
    <property type="entry name" value="HATPase_C_sf"/>
</dbReference>
<evidence type="ECO:0000256" key="9">
    <source>
        <dbReference type="ARBA" id="ARBA00022741"/>
    </source>
</evidence>